<protein>
    <submittedName>
        <fullName evidence="2">Uncharacterized protein</fullName>
    </submittedName>
</protein>
<evidence type="ECO:0000313" key="3">
    <source>
        <dbReference type="Proteomes" id="UP000627781"/>
    </source>
</evidence>
<name>A0ABR8PZ17_9CLOT</name>
<evidence type="ECO:0000256" key="1">
    <source>
        <dbReference type="SAM" id="MobiDB-lite"/>
    </source>
</evidence>
<organism evidence="2 3">
    <name type="scientific">Clostridium cibarium</name>
    <dbReference type="NCBI Taxonomy" id="2762247"/>
    <lineage>
        <taxon>Bacteria</taxon>
        <taxon>Bacillati</taxon>
        <taxon>Bacillota</taxon>
        <taxon>Clostridia</taxon>
        <taxon>Eubacteriales</taxon>
        <taxon>Clostridiaceae</taxon>
        <taxon>Clostridium</taxon>
    </lineage>
</organism>
<keyword evidence="3" id="KW-1185">Reference proteome</keyword>
<feature type="region of interest" description="Disordered" evidence="1">
    <location>
        <begin position="1"/>
        <end position="48"/>
    </location>
</feature>
<sequence length="48" mass="5438">MDNKNNFSSTKKIKSDPTSNNYSNKINSKAHEKSPFGENEPSNNTTYK</sequence>
<feature type="compositionally biased region" description="Polar residues" evidence="1">
    <location>
        <begin position="1"/>
        <end position="27"/>
    </location>
</feature>
<dbReference type="RefSeq" id="WP_191770314.1">
    <property type="nucleotide sequence ID" value="NZ_JACSRA010000048.1"/>
</dbReference>
<comment type="caution">
    <text evidence="2">The sequence shown here is derived from an EMBL/GenBank/DDBJ whole genome shotgun (WGS) entry which is preliminary data.</text>
</comment>
<dbReference type="Proteomes" id="UP000627781">
    <property type="component" value="Unassembled WGS sequence"/>
</dbReference>
<evidence type="ECO:0000313" key="2">
    <source>
        <dbReference type="EMBL" id="MBD7913410.1"/>
    </source>
</evidence>
<gene>
    <name evidence="2" type="ORF">H9661_18820</name>
</gene>
<reference evidence="2 3" key="1">
    <citation type="submission" date="2020-08" db="EMBL/GenBank/DDBJ databases">
        <title>A Genomic Blueprint of the Chicken Gut Microbiome.</title>
        <authorList>
            <person name="Gilroy R."/>
            <person name="Ravi A."/>
            <person name="Getino M."/>
            <person name="Pursley I."/>
            <person name="Horton D.L."/>
            <person name="Alikhan N.-F."/>
            <person name="Baker D."/>
            <person name="Gharbi K."/>
            <person name="Hall N."/>
            <person name="Watson M."/>
            <person name="Adriaenssens E.M."/>
            <person name="Foster-Nyarko E."/>
            <person name="Jarju S."/>
            <person name="Secka A."/>
            <person name="Antonio M."/>
            <person name="Oren A."/>
            <person name="Chaudhuri R."/>
            <person name="La Ragione R.M."/>
            <person name="Hildebrand F."/>
            <person name="Pallen M.J."/>
        </authorList>
    </citation>
    <scope>NUCLEOTIDE SEQUENCE [LARGE SCALE GENOMIC DNA]</scope>
    <source>
        <strain evidence="2 3">Sa3CVN1</strain>
    </source>
</reference>
<accession>A0ABR8PZ17</accession>
<dbReference type="EMBL" id="JACSRA010000048">
    <property type="protein sequence ID" value="MBD7913410.1"/>
    <property type="molecule type" value="Genomic_DNA"/>
</dbReference>
<proteinExistence type="predicted"/>